<keyword evidence="6" id="KW-1185">Reference proteome</keyword>
<dbReference type="SUPFAM" id="SSF56300">
    <property type="entry name" value="Metallo-dependent phosphatases"/>
    <property type="match status" value="1"/>
</dbReference>
<dbReference type="EMBL" id="QWET01000002">
    <property type="protein sequence ID" value="RIH66489.1"/>
    <property type="molecule type" value="Genomic_DNA"/>
</dbReference>
<evidence type="ECO:0000313" key="4">
    <source>
        <dbReference type="EMBL" id="RIH64210.1"/>
    </source>
</evidence>
<dbReference type="InterPro" id="IPR000184">
    <property type="entry name" value="Bac_surfAg_D15"/>
</dbReference>
<dbReference type="Gene3D" id="3.60.21.10">
    <property type="match status" value="1"/>
</dbReference>
<gene>
    <name evidence="5" type="ORF">D1164_02445</name>
    <name evidence="4" type="ORF">D1164_15395</name>
</gene>
<dbReference type="AlphaFoldDB" id="A0A399D4B1"/>
<evidence type="ECO:0000259" key="3">
    <source>
        <dbReference type="Pfam" id="PF01103"/>
    </source>
</evidence>
<proteinExistence type="predicted"/>
<dbReference type="GO" id="GO:0019867">
    <property type="term" value="C:outer membrane"/>
    <property type="evidence" value="ECO:0007669"/>
    <property type="project" value="InterPro"/>
</dbReference>
<reference evidence="5 6" key="1">
    <citation type="journal article" date="2015" name="Int. J. Syst. Evol. Microbiol.">
        <title>Mariniphaga sediminis sp. nov., isolated from coastal sediment.</title>
        <authorList>
            <person name="Wang F.Q."/>
            <person name="Shen Q.Y."/>
            <person name="Chen G.J."/>
            <person name="Du Z.J."/>
        </authorList>
    </citation>
    <scope>NUCLEOTIDE SEQUENCE [LARGE SCALE GENOMIC DNA]</scope>
    <source>
        <strain evidence="5 6">SY21</strain>
    </source>
</reference>
<dbReference type="OrthoDB" id="333971at2"/>
<organism evidence="5 6">
    <name type="scientific">Mariniphaga sediminis</name>
    <dbReference type="NCBI Taxonomy" id="1628158"/>
    <lineage>
        <taxon>Bacteria</taxon>
        <taxon>Pseudomonadati</taxon>
        <taxon>Bacteroidota</taxon>
        <taxon>Bacteroidia</taxon>
        <taxon>Marinilabiliales</taxon>
        <taxon>Prolixibacteraceae</taxon>
        <taxon>Mariniphaga</taxon>
    </lineage>
</organism>
<dbReference type="InterPro" id="IPR029052">
    <property type="entry name" value="Metallo-depent_PP-like"/>
</dbReference>
<evidence type="ECO:0000256" key="2">
    <source>
        <dbReference type="ARBA" id="ARBA00023136"/>
    </source>
</evidence>
<reference evidence="5" key="2">
    <citation type="submission" date="2018-08" db="EMBL/GenBank/DDBJ databases">
        <authorList>
            <person name="Ferrada E.E."/>
            <person name="Latorre B.A."/>
        </authorList>
    </citation>
    <scope>NUCLEOTIDE SEQUENCE</scope>
    <source>
        <strain evidence="5">SY21</strain>
    </source>
</reference>
<protein>
    <recommendedName>
        <fullName evidence="3">Bacterial surface antigen (D15) domain-containing protein</fullName>
    </recommendedName>
</protein>
<comment type="caution">
    <text evidence="5">The sequence shown here is derived from an EMBL/GenBank/DDBJ whole genome shotgun (WGS) entry which is preliminary data.</text>
</comment>
<accession>A0A399D4B1</accession>
<keyword evidence="2" id="KW-0472">Membrane</keyword>
<sequence length="1185" mass="136018">MRGGKKYWFLLLLLYQGSFIYAQEEKVFNVFVSGNTFGVNTENDLLKQWKRQIGMQEGYAVLLAGNAVDPQTGQISHELLPDKNQPLLIAPGKAEWAGGSREGKDFIKKWNELLPEEWDNPVFSPEVACPGPFEVVLSNHLVIILIDTWWWVHKYDRRFSKCGIETHRDVLVLIEDAIRRHYSGKHVVIAGHHSLKSYGNTSGYFSVGQWFAHLPYTFYRKFPGTRYDNQHPDFKDFRNGLLSILRKYPDVAYVSAGEANMQYFLQDNSHFIISGSWQKGEHVRKNLPGFGSAEKGFAQLSFSPEGACSLTFFNSNKAIFSKVIYEKDFTGSIHGSAVKVQLRDSVIAVASEKYNISKRRYTWLGENYRDVWATPVKVPVFDIGEKKGGLKIVKRGGGQQTFSLRLEDKGGREYVLRSIEKNVEGAVPEELNKTFALDLVQDQISASNPYAAPVVASLAEYAGVFHTNPELVYVPDDTRFGIYRHDVAGKLFLFEERPDGDLSDVVSFGYSDNIISTAKVMEKITASSIHLVDEDAVLRARLFDMVINDWDRHEDQWRWAGFETNGQTVYKPVPRDRDQAFFVNDGVIPWIAARRWLIPKIQGFTEYTENMDGQSFNARYFDRFFLTQSSWEAWLRQIDSLQVLLSPQKINEAMHSFPREVYPLCGAETARILRARIENLESMARKLYLSLAKEVSITGTSESDYFEILTLSDTLFQISGYTRKENGQKGRRFYHRKFYGAETGKIHLYGLGGDDQFEMNGNYSLKTEINIIGGKDKDQIISGEVLNSKKISVYDKKSTRISPILHRRLKNQYAPKALEYDREHFEYNMVYPGIFSGYNPDDGIFMGGGPVFTKYSRYRQQRYEFLGNYALASSAFNIHFRTQQNFPLRRVEINLSTYYNSPEYAGNYFGMGNETEWEVSRSDKEYYRLRMRRLLAEIDFVKKLDEDQRHKAGPGVFYHFIDPEQTTGRFIARPESGLAAEDLAAHAYLGAHFNYEWNTLADMERKTEEEFAGSNIFPSRGMYLKTRGSYFSGLNKSAKNFVKLSGDWMNYFSFSQRPRVVYAIRVGGEKLFGDYTFHEAATLGRTDNLRGYRENRFYGDASLYLNAEVRIRMKHFQTYLLNGTAGVLLFNDVGRVWLEGENSKKWHNGTGLGLWFSPFDMAVGSVSYAASSDDRLFVFSVNYQF</sequence>
<evidence type="ECO:0000256" key="1">
    <source>
        <dbReference type="ARBA" id="ARBA00004370"/>
    </source>
</evidence>
<dbReference type="EMBL" id="QWET01000012">
    <property type="protein sequence ID" value="RIH64210.1"/>
    <property type="molecule type" value="Genomic_DNA"/>
</dbReference>
<name>A0A399D4B1_9BACT</name>
<dbReference type="Pfam" id="PF01103">
    <property type="entry name" value="Omp85"/>
    <property type="match status" value="1"/>
</dbReference>
<dbReference type="Gene3D" id="2.40.160.50">
    <property type="entry name" value="membrane protein fhac: a member of the omp85/tpsb transporter family"/>
    <property type="match status" value="1"/>
</dbReference>
<comment type="subcellular location">
    <subcellularLocation>
        <location evidence="1">Membrane</location>
    </subcellularLocation>
</comment>
<evidence type="ECO:0000313" key="5">
    <source>
        <dbReference type="EMBL" id="RIH66489.1"/>
    </source>
</evidence>
<dbReference type="Proteomes" id="UP000266441">
    <property type="component" value="Unassembled WGS sequence"/>
</dbReference>
<feature type="domain" description="Bacterial surface antigen (D15)" evidence="3">
    <location>
        <begin position="869"/>
        <end position="1158"/>
    </location>
</feature>
<dbReference type="RefSeq" id="WP_119348363.1">
    <property type="nucleotide sequence ID" value="NZ_QWET01000002.1"/>
</dbReference>
<evidence type="ECO:0000313" key="6">
    <source>
        <dbReference type="Proteomes" id="UP000266441"/>
    </source>
</evidence>